<keyword evidence="2" id="KW-0433">Leucine-rich repeat</keyword>
<dbReference type="GO" id="GO:0005930">
    <property type="term" value="C:axoneme"/>
    <property type="evidence" value="ECO:0007669"/>
    <property type="project" value="UniProtKB-SubCell"/>
</dbReference>
<name>A0A9W6F9M2_9CHLO</name>
<dbReference type="InterPro" id="IPR050715">
    <property type="entry name" value="LRR-SigEffector_domain"/>
</dbReference>
<evidence type="ECO:0000313" key="5">
    <source>
        <dbReference type="Proteomes" id="UP001165080"/>
    </source>
</evidence>
<evidence type="ECO:0000256" key="2">
    <source>
        <dbReference type="ARBA" id="ARBA00022614"/>
    </source>
</evidence>
<dbReference type="InterPro" id="IPR025875">
    <property type="entry name" value="Leu-rich_rpt_4"/>
</dbReference>
<dbReference type="InterPro" id="IPR001611">
    <property type="entry name" value="Leu-rich_rpt"/>
</dbReference>
<organism evidence="4 5">
    <name type="scientific">Pleodorina starrii</name>
    <dbReference type="NCBI Taxonomy" id="330485"/>
    <lineage>
        <taxon>Eukaryota</taxon>
        <taxon>Viridiplantae</taxon>
        <taxon>Chlorophyta</taxon>
        <taxon>core chlorophytes</taxon>
        <taxon>Chlorophyceae</taxon>
        <taxon>CS clade</taxon>
        <taxon>Chlamydomonadales</taxon>
        <taxon>Volvocaceae</taxon>
        <taxon>Pleodorina</taxon>
    </lineage>
</organism>
<dbReference type="Gene3D" id="3.80.10.10">
    <property type="entry name" value="Ribonuclease Inhibitor"/>
    <property type="match status" value="2"/>
</dbReference>
<keyword evidence="5" id="KW-1185">Reference proteome</keyword>
<evidence type="ECO:0000256" key="1">
    <source>
        <dbReference type="ARBA" id="ARBA00004430"/>
    </source>
</evidence>
<accession>A0A9W6F9M2</accession>
<dbReference type="EMBL" id="BRXU01000047">
    <property type="protein sequence ID" value="GLC61484.1"/>
    <property type="molecule type" value="Genomic_DNA"/>
</dbReference>
<dbReference type="AlphaFoldDB" id="A0A9W6F9M2"/>
<evidence type="ECO:0000256" key="3">
    <source>
        <dbReference type="ARBA" id="ARBA00022737"/>
    </source>
</evidence>
<dbReference type="PANTHER" id="PTHR45752">
    <property type="entry name" value="LEUCINE-RICH REPEAT-CONTAINING"/>
    <property type="match status" value="1"/>
</dbReference>
<dbReference type="PROSITE" id="PS51450">
    <property type="entry name" value="LRR"/>
    <property type="match status" value="1"/>
</dbReference>
<dbReference type="Gene3D" id="1.20.1280.50">
    <property type="match status" value="1"/>
</dbReference>
<proteinExistence type="predicted"/>
<comment type="subcellular location">
    <subcellularLocation>
        <location evidence="1">Cytoplasm</location>
        <location evidence="1">Cytoskeleton</location>
        <location evidence="1">Cilium axoneme</location>
    </subcellularLocation>
</comment>
<dbReference type="SUPFAM" id="SSF52047">
    <property type="entry name" value="RNI-like"/>
    <property type="match status" value="1"/>
</dbReference>
<dbReference type="InterPro" id="IPR032675">
    <property type="entry name" value="LRR_dom_sf"/>
</dbReference>
<dbReference type="Proteomes" id="UP001165080">
    <property type="component" value="Unassembled WGS sequence"/>
</dbReference>
<dbReference type="Pfam" id="PF12799">
    <property type="entry name" value="LRR_4"/>
    <property type="match status" value="1"/>
</dbReference>
<protein>
    <submittedName>
        <fullName evidence="4">Uncharacterized protein</fullName>
    </submittedName>
</protein>
<evidence type="ECO:0000313" key="4">
    <source>
        <dbReference type="EMBL" id="GLC61484.1"/>
    </source>
</evidence>
<sequence length="472" mass="51912">MSSGGSGSTISSGSFLDLLPDELLIQIFGHLAVVGSTWEEDDPLRLSRLPYRQSDLELLPCTGLRGYPFLAQVCRKWKRLLGTPMAQHLIWRRVCIDLGHELITSIHTPLRWSNQRPTTAEYNQAFQTKTISAGKVLHFLGGVAPHVTSLAIANSEGFEADDGEYVPLADKHNFGPSHLGFALALVRNTLTLVVYRCNDLVTADAGVWTLASQLPCLRTLAVEGLRALLPEGHVAPLGELSKLESLTLTGDEFRSDWGVGLEAIPASWSRLTALTRLELRGHSLLPELPPWLAAGGKPDPRSGMPGLRHLDISGCGALELAPLTRLTGLHVLVLQNLALDHVLPSPAEVAAAAQADQQLARRALPDLQPLAPSLRSLSLSNNRFTRLPVWLHRLTRLEHLDVAYNRDLHIRSSLTPSLSSLPHLALLDFRSVHVTKDKSYWCEAKCTTMQHLSKLAKALKRRCPQPRLLMDI</sequence>
<dbReference type="PANTHER" id="PTHR45752:SF187">
    <property type="entry name" value="LEUCINE-RICH REPEAT AND IQ DOMAIN-CONTAINING PROTEIN 4"/>
    <property type="match status" value="1"/>
</dbReference>
<keyword evidence="3" id="KW-0677">Repeat</keyword>
<reference evidence="4 5" key="1">
    <citation type="journal article" date="2023" name="Commun. Biol.">
        <title>Reorganization of the ancestral sex-determining regions during the evolution of trioecy in Pleodorina starrii.</title>
        <authorList>
            <person name="Takahashi K."/>
            <person name="Suzuki S."/>
            <person name="Kawai-Toyooka H."/>
            <person name="Yamamoto K."/>
            <person name="Hamaji T."/>
            <person name="Ootsuki R."/>
            <person name="Yamaguchi H."/>
            <person name="Kawachi M."/>
            <person name="Higashiyama T."/>
            <person name="Nozaki H."/>
        </authorList>
    </citation>
    <scope>NUCLEOTIDE SEQUENCE [LARGE SCALE GENOMIC DNA]</scope>
    <source>
        <strain evidence="4 5">NIES-4479</strain>
    </source>
</reference>
<gene>
    <name evidence="4" type="primary">PLEST010887</name>
    <name evidence="4" type="ORF">PLESTB_001761600</name>
</gene>
<comment type="caution">
    <text evidence="4">The sequence shown here is derived from an EMBL/GenBank/DDBJ whole genome shotgun (WGS) entry which is preliminary data.</text>
</comment>